<proteinExistence type="predicted"/>
<keyword evidence="3" id="KW-1185">Reference proteome</keyword>
<keyword evidence="1" id="KW-0812">Transmembrane</keyword>
<dbReference type="EMBL" id="BMLS01000009">
    <property type="protein sequence ID" value="GGO74660.1"/>
    <property type="molecule type" value="Genomic_DNA"/>
</dbReference>
<evidence type="ECO:0000313" key="2">
    <source>
        <dbReference type="EMBL" id="GGO74660.1"/>
    </source>
</evidence>
<dbReference type="Pfam" id="PF04654">
    <property type="entry name" value="DUF599"/>
    <property type="match status" value="1"/>
</dbReference>
<sequence>MNLIDTLALLWFLSIWIGYTLFAKRKAKHTSCLASEMRAKRTRWMTEMLVRENRVADVSIISTLERNITFFASSCLLILAGLLTATASVEEINAMIHQLSLSEQSNQQIQIKLLLLVGIFVFAFFQFTWSLRQYGFGGVLIGAAPNGNKMSEEELNLYANRTAKVIDQAAHSFNYGLRATYFSLSTLPWFIDPRLFMLTAVITMLIMYQREFHSKVLKALKDCH</sequence>
<accession>A0A917Z484</accession>
<evidence type="ECO:0000256" key="1">
    <source>
        <dbReference type="SAM" id="Phobius"/>
    </source>
</evidence>
<dbReference type="PANTHER" id="PTHR31881:SF6">
    <property type="entry name" value="OS09G0494600 PROTEIN"/>
    <property type="match status" value="1"/>
</dbReference>
<protein>
    <submittedName>
        <fullName evidence="2">Membrane protein</fullName>
    </submittedName>
</protein>
<dbReference type="RefSeq" id="WP_188699023.1">
    <property type="nucleotide sequence ID" value="NZ_BMLS01000009.1"/>
</dbReference>
<evidence type="ECO:0000313" key="3">
    <source>
        <dbReference type="Proteomes" id="UP000606935"/>
    </source>
</evidence>
<name>A0A917Z484_9ALTE</name>
<feature type="transmembrane region" description="Helical" evidence="1">
    <location>
        <begin position="68"/>
        <end position="89"/>
    </location>
</feature>
<keyword evidence="1" id="KW-0472">Membrane</keyword>
<dbReference type="Proteomes" id="UP000606935">
    <property type="component" value="Unassembled WGS sequence"/>
</dbReference>
<dbReference type="InterPro" id="IPR006747">
    <property type="entry name" value="DUF599"/>
</dbReference>
<gene>
    <name evidence="2" type="ORF">GCM10010982_38000</name>
</gene>
<dbReference type="AlphaFoldDB" id="A0A917Z484"/>
<reference evidence="2" key="2">
    <citation type="submission" date="2020-09" db="EMBL/GenBank/DDBJ databases">
        <authorList>
            <person name="Sun Q."/>
            <person name="Zhou Y."/>
        </authorList>
    </citation>
    <scope>NUCLEOTIDE SEQUENCE</scope>
    <source>
        <strain evidence="2">CGMCC 1.7086</strain>
    </source>
</reference>
<comment type="caution">
    <text evidence="2">The sequence shown here is derived from an EMBL/GenBank/DDBJ whole genome shotgun (WGS) entry which is preliminary data.</text>
</comment>
<organism evidence="2 3">
    <name type="scientific">Bowmanella pacifica</name>
    <dbReference type="NCBI Taxonomy" id="502051"/>
    <lineage>
        <taxon>Bacteria</taxon>
        <taxon>Pseudomonadati</taxon>
        <taxon>Pseudomonadota</taxon>
        <taxon>Gammaproteobacteria</taxon>
        <taxon>Alteromonadales</taxon>
        <taxon>Alteromonadaceae</taxon>
        <taxon>Bowmanella</taxon>
    </lineage>
</organism>
<keyword evidence="1" id="KW-1133">Transmembrane helix</keyword>
<dbReference type="PANTHER" id="PTHR31881">
    <property type="match status" value="1"/>
</dbReference>
<feature type="transmembrane region" description="Helical" evidence="1">
    <location>
        <begin position="109"/>
        <end position="129"/>
    </location>
</feature>
<reference evidence="2" key="1">
    <citation type="journal article" date="2014" name="Int. J. Syst. Evol. Microbiol.">
        <title>Complete genome sequence of Corynebacterium casei LMG S-19264T (=DSM 44701T), isolated from a smear-ripened cheese.</title>
        <authorList>
            <consortium name="US DOE Joint Genome Institute (JGI-PGF)"/>
            <person name="Walter F."/>
            <person name="Albersmeier A."/>
            <person name="Kalinowski J."/>
            <person name="Ruckert C."/>
        </authorList>
    </citation>
    <scope>NUCLEOTIDE SEQUENCE</scope>
    <source>
        <strain evidence="2">CGMCC 1.7086</strain>
    </source>
</reference>